<dbReference type="Gene3D" id="2.30.30.100">
    <property type="match status" value="1"/>
</dbReference>
<accession>A0A0K6HX27</accession>
<dbReference type="InterPro" id="IPR004408">
    <property type="entry name" value="Biotin_CoA_COase_ligase"/>
</dbReference>
<dbReference type="Pfam" id="PF03099">
    <property type="entry name" value="BPL_LplA_LipB"/>
    <property type="match status" value="1"/>
</dbReference>
<evidence type="ECO:0000313" key="8">
    <source>
        <dbReference type="EMBL" id="CUA95469.1"/>
    </source>
</evidence>
<evidence type="ECO:0000256" key="4">
    <source>
        <dbReference type="ARBA" id="ARBA00023267"/>
    </source>
</evidence>
<keyword evidence="4" id="KW-0092">Biotin</keyword>
<keyword evidence="2" id="KW-0547">Nucleotide-binding</keyword>
<dbReference type="SUPFAM" id="SSF50037">
    <property type="entry name" value="C-terminal domain of transcriptional repressors"/>
    <property type="match status" value="1"/>
</dbReference>
<evidence type="ECO:0000256" key="3">
    <source>
        <dbReference type="ARBA" id="ARBA00022840"/>
    </source>
</evidence>
<dbReference type="InterPro" id="IPR008988">
    <property type="entry name" value="Transcriptional_repressor_C"/>
</dbReference>
<dbReference type="PANTHER" id="PTHR12835">
    <property type="entry name" value="BIOTIN PROTEIN LIGASE"/>
    <property type="match status" value="1"/>
</dbReference>
<dbReference type="InterPro" id="IPR045864">
    <property type="entry name" value="aa-tRNA-synth_II/BPL/LPL"/>
</dbReference>
<evidence type="ECO:0000256" key="5">
    <source>
        <dbReference type="ARBA" id="ARBA00024227"/>
    </source>
</evidence>
<name>A0A0K6HX27_9HYPH</name>
<evidence type="ECO:0000256" key="6">
    <source>
        <dbReference type="ARBA" id="ARBA00047846"/>
    </source>
</evidence>
<dbReference type="Pfam" id="PF02237">
    <property type="entry name" value="BPL_C"/>
    <property type="match status" value="1"/>
</dbReference>
<dbReference type="SUPFAM" id="SSF55681">
    <property type="entry name" value="Class II aaRS and biotin synthetases"/>
    <property type="match status" value="1"/>
</dbReference>
<proteinExistence type="predicted"/>
<dbReference type="EC" id="6.3.4.15" evidence="5"/>
<evidence type="ECO:0000259" key="7">
    <source>
        <dbReference type="PROSITE" id="PS51733"/>
    </source>
</evidence>
<evidence type="ECO:0000313" key="9">
    <source>
        <dbReference type="Proteomes" id="UP000183900"/>
    </source>
</evidence>
<reference evidence="9" key="1">
    <citation type="submission" date="2015-08" db="EMBL/GenBank/DDBJ databases">
        <authorList>
            <person name="Varghese N."/>
        </authorList>
    </citation>
    <scope>NUCLEOTIDE SEQUENCE [LARGE SCALE GENOMIC DNA]</scope>
    <source>
        <strain evidence="9">DSM 23407</strain>
    </source>
</reference>
<dbReference type="GO" id="GO:0005524">
    <property type="term" value="F:ATP binding"/>
    <property type="evidence" value="ECO:0007669"/>
    <property type="project" value="UniProtKB-KW"/>
</dbReference>
<evidence type="ECO:0000256" key="2">
    <source>
        <dbReference type="ARBA" id="ARBA00022741"/>
    </source>
</evidence>
<dbReference type="InterPro" id="IPR003142">
    <property type="entry name" value="BPL_C"/>
</dbReference>
<dbReference type="GO" id="GO:0004077">
    <property type="term" value="F:biotin--[biotin carboxyl-carrier protein] ligase activity"/>
    <property type="evidence" value="ECO:0007669"/>
    <property type="project" value="UniProtKB-EC"/>
</dbReference>
<dbReference type="Gene3D" id="3.30.930.10">
    <property type="entry name" value="Bira Bifunctional Protein, Domain 2"/>
    <property type="match status" value="1"/>
</dbReference>
<comment type="catalytic activity">
    <reaction evidence="6">
        <text>biotin + L-lysyl-[protein] + ATP = N(6)-biotinyl-L-lysyl-[protein] + AMP + diphosphate + H(+)</text>
        <dbReference type="Rhea" id="RHEA:11756"/>
        <dbReference type="Rhea" id="RHEA-COMP:9752"/>
        <dbReference type="Rhea" id="RHEA-COMP:10505"/>
        <dbReference type="ChEBI" id="CHEBI:15378"/>
        <dbReference type="ChEBI" id="CHEBI:29969"/>
        <dbReference type="ChEBI" id="CHEBI:30616"/>
        <dbReference type="ChEBI" id="CHEBI:33019"/>
        <dbReference type="ChEBI" id="CHEBI:57586"/>
        <dbReference type="ChEBI" id="CHEBI:83144"/>
        <dbReference type="ChEBI" id="CHEBI:456215"/>
        <dbReference type="EC" id="6.3.4.15"/>
    </reaction>
</comment>
<dbReference type="NCBIfam" id="TIGR00121">
    <property type="entry name" value="birA_ligase"/>
    <property type="match status" value="1"/>
</dbReference>
<dbReference type="InterPro" id="IPR004143">
    <property type="entry name" value="BPL_LPL_catalytic"/>
</dbReference>
<dbReference type="AlphaFoldDB" id="A0A0K6HX27"/>
<dbReference type="EMBL" id="CYHE01000004">
    <property type="protein sequence ID" value="CUA95469.1"/>
    <property type="molecule type" value="Genomic_DNA"/>
</dbReference>
<dbReference type="PANTHER" id="PTHR12835:SF5">
    <property type="entry name" value="BIOTIN--PROTEIN LIGASE"/>
    <property type="match status" value="1"/>
</dbReference>
<keyword evidence="9" id="KW-1185">Reference proteome</keyword>
<gene>
    <name evidence="8" type="ORF">Ga0061067_10421</name>
</gene>
<dbReference type="PROSITE" id="PS51733">
    <property type="entry name" value="BPL_LPL_CATALYTIC"/>
    <property type="match status" value="1"/>
</dbReference>
<protein>
    <recommendedName>
        <fullName evidence="5">biotin--[biotin carboxyl-carrier protein] ligase</fullName>
        <ecNumber evidence="5">6.3.4.15</ecNumber>
    </recommendedName>
</protein>
<dbReference type="GO" id="GO:0005737">
    <property type="term" value="C:cytoplasm"/>
    <property type="evidence" value="ECO:0007669"/>
    <property type="project" value="TreeGrafter"/>
</dbReference>
<organism evidence="8 9">
    <name type="scientific">Pannonibacter indicus</name>
    <dbReference type="NCBI Taxonomy" id="466044"/>
    <lineage>
        <taxon>Bacteria</taxon>
        <taxon>Pseudomonadati</taxon>
        <taxon>Pseudomonadota</taxon>
        <taxon>Alphaproteobacteria</taxon>
        <taxon>Hyphomicrobiales</taxon>
        <taxon>Stappiaceae</taxon>
        <taxon>Pannonibacter</taxon>
    </lineage>
</organism>
<evidence type="ECO:0000256" key="1">
    <source>
        <dbReference type="ARBA" id="ARBA00022598"/>
    </source>
</evidence>
<keyword evidence="3" id="KW-0067">ATP-binding</keyword>
<sequence length="258" mass="27681">MSGTLQEFGPVPCAPGFRFERHSALESTNTRAMELGRAGEVGGLWVLADVQTGGRGRRGRAWVSPKGNLFASVLLIDPGPRDRLGELPMVAAVALAEAVDRAVGSIGLARLKWPNDLLVDGGKLSGILLEAQPLSGGRTGVVCGFGVNVAAHPQIEAYATTDLTVLGFRVSAQVMFERLAEQFALWLGHWQRDGFDPVRDAWMKRALRLGEKIAVRMGEELIEGRFAEIDTRGQMVLVLGNGSKKTISAGDVFFGNIG</sequence>
<keyword evidence="1 8" id="KW-0436">Ligase</keyword>
<feature type="domain" description="BPL/LPL catalytic" evidence="7">
    <location>
        <begin position="18"/>
        <end position="191"/>
    </location>
</feature>
<dbReference type="Proteomes" id="UP000183900">
    <property type="component" value="Unassembled WGS sequence"/>
</dbReference>